<accession>A0A7Z0IRJ6</accession>
<feature type="transmembrane region" description="Helical" evidence="1">
    <location>
        <begin position="85"/>
        <end position="103"/>
    </location>
</feature>
<organism evidence="2 3">
    <name type="scientific">Nocardioides panzhihuensis</name>
    <dbReference type="NCBI Taxonomy" id="860243"/>
    <lineage>
        <taxon>Bacteria</taxon>
        <taxon>Bacillati</taxon>
        <taxon>Actinomycetota</taxon>
        <taxon>Actinomycetes</taxon>
        <taxon>Propionibacteriales</taxon>
        <taxon>Nocardioidaceae</taxon>
        <taxon>Nocardioides</taxon>
    </lineage>
</organism>
<keyword evidence="1" id="KW-1133">Transmembrane helix</keyword>
<name>A0A7Z0IRJ6_9ACTN</name>
<feature type="transmembrane region" description="Helical" evidence="1">
    <location>
        <begin position="109"/>
        <end position="127"/>
    </location>
</feature>
<keyword evidence="1" id="KW-0812">Transmembrane</keyword>
<proteinExistence type="predicted"/>
<reference evidence="2 3" key="1">
    <citation type="submission" date="2020-07" db="EMBL/GenBank/DDBJ databases">
        <title>Sequencing the genomes of 1000 actinobacteria strains.</title>
        <authorList>
            <person name="Klenk H.-P."/>
        </authorList>
    </citation>
    <scope>NUCLEOTIDE SEQUENCE [LARGE SCALE GENOMIC DNA]</scope>
    <source>
        <strain evidence="2 3">DSM 26487</strain>
    </source>
</reference>
<gene>
    <name evidence="2" type="ORF">BJ988_001619</name>
</gene>
<sequence length="157" mass="17468">MTKTRAPRSRVRSFAIHYLQMVIAMAVGMMVLYPLWQLAVGDQPASAWVHRADIDSLVMSTAMVIPMAAWMRFRGHGARPIVEMSAAMYAGFVLLFPFLWLGVIDADGLMLLGHVLMLLFMLVAMLARPDEYAVSHAHHAHTEAHTEAHTATEQEPA</sequence>
<evidence type="ECO:0000313" key="2">
    <source>
        <dbReference type="EMBL" id="NYI76971.1"/>
    </source>
</evidence>
<keyword evidence="1" id="KW-0472">Membrane</keyword>
<evidence type="ECO:0000256" key="1">
    <source>
        <dbReference type="SAM" id="Phobius"/>
    </source>
</evidence>
<dbReference type="EMBL" id="JACBZR010000001">
    <property type="protein sequence ID" value="NYI76971.1"/>
    <property type="molecule type" value="Genomic_DNA"/>
</dbReference>
<protein>
    <recommendedName>
        <fullName evidence="4">Flagellar biosynthetic protein FliP</fullName>
    </recommendedName>
</protein>
<keyword evidence="3" id="KW-1185">Reference proteome</keyword>
<evidence type="ECO:0000313" key="3">
    <source>
        <dbReference type="Proteomes" id="UP000564496"/>
    </source>
</evidence>
<comment type="caution">
    <text evidence="2">The sequence shown here is derived from an EMBL/GenBank/DDBJ whole genome shotgun (WGS) entry which is preliminary data.</text>
</comment>
<dbReference type="RefSeq" id="WP_179657565.1">
    <property type="nucleotide sequence ID" value="NZ_JACBZR010000001.1"/>
</dbReference>
<evidence type="ECO:0008006" key="4">
    <source>
        <dbReference type="Google" id="ProtNLM"/>
    </source>
</evidence>
<dbReference type="Proteomes" id="UP000564496">
    <property type="component" value="Unassembled WGS sequence"/>
</dbReference>
<feature type="transmembrane region" description="Helical" evidence="1">
    <location>
        <begin position="15"/>
        <end position="36"/>
    </location>
</feature>
<dbReference type="AlphaFoldDB" id="A0A7Z0IRJ6"/>